<protein>
    <recommendedName>
        <fullName evidence="2">Glutamine amidotransferase type-2 domain-containing protein</fullName>
    </recommendedName>
</protein>
<accession>A0A0F9GM56</accession>
<proteinExistence type="predicted"/>
<organism evidence="1">
    <name type="scientific">marine sediment metagenome</name>
    <dbReference type="NCBI Taxonomy" id="412755"/>
    <lineage>
        <taxon>unclassified sequences</taxon>
        <taxon>metagenomes</taxon>
        <taxon>ecological metagenomes</taxon>
    </lineage>
</organism>
<feature type="non-terminal residue" evidence="1">
    <location>
        <position position="1"/>
    </location>
</feature>
<comment type="caution">
    <text evidence="1">The sequence shown here is derived from an EMBL/GenBank/DDBJ whole genome shotgun (WGS) entry which is preliminary data.</text>
</comment>
<dbReference type="EMBL" id="LAZR01019690">
    <property type="protein sequence ID" value="KKL91596.1"/>
    <property type="molecule type" value="Genomic_DNA"/>
</dbReference>
<name>A0A0F9GM56_9ZZZZ</name>
<reference evidence="1" key="1">
    <citation type="journal article" date="2015" name="Nature">
        <title>Complex archaea that bridge the gap between prokaryotes and eukaryotes.</title>
        <authorList>
            <person name="Spang A."/>
            <person name="Saw J.H."/>
            <person name="Jorgensen S.L."/>
            <person name="Zaremba-Niedzwiedzka K."/>
            <person name="Martijn J."/>
            <person name="Lind A.E."/>
            <person name="van Eijk R."/>
            <person name="Schleper C."/>
            <person name="Guy L."/>
            <person name="Ettema T.J."/>
        </authorList>
    </citation>
    <scope>NUCLEOTIDE SEQUENCE</scope>
</reference>
<evidence type="ECO:0000313" key="1">
    <source>
        <dbReference type="EMBL" id="KKL91596.1"/>
    </source>
</evidence>
<sequence>VYMLGFFSNYNQLHYIVRNKGTDLASIRLNDPDYRNIGLIKETDEQAVIIATDKIINESWNNFDYNGVRMIICQDGKILKRYKRN</sequence>
<gene>
    <name evidence="1" type="ORF">LCGC14_1893120</name>
</gene>
<evidence type="ECO:0008006" key="2">
    <source>
        <dbReference type="Google" id="ProtNLM"/>
    </source>
</evidence>
<dbReference type="AlphaFoldDB" id="A0A0F9GM56"/>